<evidence type="ECO:0000256" key="2">
    <source>
        <dbReference type="ARBA" id="ARBA00023136"/>
    </source>
</evidence>
<keyword evidence="8" id="KW-1185">Reference proteome</keyword>
<dbReference type="PANTHER" id="PTHR30189">
    <property type="entry name" value="LPS-ASSEMBLY PROTEIN"/>
    <property type="match status" value="1"/>
</dbReference>
<evidence type="ECO:0000256" key="1">
    <source>
        <dbReference type="ARBA" id="ARBA00022729"/>
    </source>
</evidence>
<keyword evidence="2 4" id="KW-0472">Membrane</keyword>
<feature type="signal peptide" evidence="4">
    <location>
        <begin position="1"/>
        <end position="24"/>
    </location>
</feature>
<dbReference type="Gene3D" id="2.60.450.10">
    <property type="entry name" value="Lipopolysaccharide (LPS) transport protein A like domain"/>
    <property type="match status" value="1"/>
</dbReference>
<evidence type="ECO:0000259" key="6">
    <source>
        <dbReference type="Pfam" id="PF04453"/>
    </source>
</evidence>
<dbReference type="InterPro" id="IPR020889">
    <property type="entry name" value="LipoPS_assembly_LptD"/>
</dbReference>
<dbReference type="NCBIfam" id="NF002997">
    <property type="entry name" value="PRK03761.1"/>
    <property type="match status" value="1"/>
</dbReference>
<dbReference type="Pfam" id="PF04453">
    <property type="entry name" value="LptD"/>
    <property type="match status" value="1"/>
</dbReference>
<evidence type="ECO:0000313" key="7">
    <source>
        <dbReference type="EMBL" id="MBF9001388.1"/>
    </source>
</evidence>
<reference evidence="7 8" key="1">
    <citation type="submission" date="2020-11" db="EMBL/GenBank/DDBJ databases">
        <title>Vibrio nitrifigilis sp. nov., a marine nitrogen-fixing bacterium isolated from the lagoon sediment of an islet inside an atoll.</title>
        <authorList>
            <person name="Wang L.-T."/>
            <person name="Shieh W.Y."/>
        </authorList>
    </citation>
    <scope>NUCLEOTIDE SEQUENCE [LARGE SCALE GENOMIC DNA]</scope>
    <source>
        <strain evidence="7 8">NFV-1</strain>
    </source>
</reference>
<organism evidence="7 8">
    <name type="scientific">Vibrio nitrifigilis</name>
    <dbReference type="NCBI Taxonomy" id="2789781"/>
    <lineage>
        <taxon>Bacteria</taxon>
        <taxon>Pseudomonadati</taxon>
        <taxon>Pseudomonadota</taxon>
        <taxon>Gammaproteobacteria</taxon>
        <taxon>Vibrionales</taxon>
        <taxon>Vibrionaceae</taxon>
        <taxon>Vibrio</taxon>
    </lineage>
</organism>
<feature type="chain" id="PRO_5044921316" description="LPS-assembly protein LptD" evidence="4">
    <location>
        <begin position="25"/>
        <end position="784"/>
    </location>
</feature>
<dbReference type="InterPro" id="IPR050218">
    <property type="entry name" value="LptD"/>
</dbReference>
<comment type="caution">
    <text evidence="7">The sequence shown here is derived from an EMBL/GenBank/DDBJ whole genome shotgun (WGS) entry which is preliminary data.</text>
</comment>
<keyword evidence="1 4" id="KW-0732">Signal</keyword>
<feature type="domain" description="LptD C-terminal" evidence="6">
    <location>
        <begin position="299"/>
        <end position="690"/>
    </location>
</feature>
<comment type="caution">
    <text evidence="4">Lacks conserved residue(s) required for the propagation of feature annotation.</text>
</comment>
<dbReference type="RefSeq" id="WP_196123666.1">
    <property type="nucleotide sequence ID" value="NZ_JADPMR010000001.1"/>
</dbReference>
<dbReference type="Proteomes" id="UP000597206">
    <property type="component" value="Unassembled WGS sequence"/>
</dbReference>
<dbReference type="Pfam" id="PF03968">
    <property type="entry name" value="LptD_N"/>
    <property type="match status" value="1"/>
</dbReference>
<feature type="domain" description="Organic solvent tolerance-like N-terminal" evidence="5">
    <location>
        <begin position="58"/>
        <end position="190"/>
    </location>
</feature>
<proteinExistence type="inferred from homology"/>
<accession>A0ABS0GGQ8</accession>
<dbReference type="InterPro" id="IPR005653">
    <property type="entry name" value="OstA-like_N"/>
</dbReference>
<keyword evidence="3 4" id="KW-0998">Cell outer membrane</keyword>
<comment type="subcellular location">
    <subcellularLocation>
        <location evidence="4">Cell outer membrane</location>
    </subcellularLocation>
</comment>
<dbReference type="EMBL" id="JADPMR010000001">
    <property type="protein sequence ID" value="MBF9001388.1"/>
    <property type="molecule type" value="Genomic_DNA"/>
</dbReference>
<dbReference type="InterPro" id="IPR007543">
    <property type="entry name" value="LptD_C"/>
</dbReference>
<comment type="function">
    <text evidence="4">Together with LptE, is involved in the assembly of lipopolysaccharide (LPS) at the surface of the outer membrane.</text>
</comment>
<gene>
    <name evidence="4 7" type="primary">lptD</name>
    <name evidence="7" type="ORF">I1A42_12740</name>
</gene>
<dbReference type="HAMAP" id="MF_01411">
    <property type="entry name" value="LPS_assembly_LptD"/>
    <property type="match status" value="1"/>
</dbReference>
<dbReference type="PANTHER" id="PTHR30189:SF1">
    <property type="entry name" value="LPS-ASSEMBLY PROTEIN LPTD"/>
    <property type="match status" value="1"/>
</dbReference>
<evidence type="ECO:0000313" key="8">
    <source>
        <dbReference type="Proteomes" id="UP000597206"/>
    </source>
</evidence>
<evidence type="ECO:0000256" key="4">
    <source>
        <dbReference type="HAMAP-Rule" id="MF_01411"/>
    </source>
</evidence>
<evidence type="ECO:0000256" key="3">
    <source>
        <dbReference type="ARBA" id="ARBA00023237"/>
    </source>
</evidence>
<name>A0ABS0GGQ8_9VIBR</name>
<comment type="subunit">
    <text evidence="4">Component of the lipopolysaccharide transport and assembly complex. Interacts with LptE and LptA.</text>
</comment>
<comment type="similarity">
    <text evidence="4">Belongs to the LptD family.</text>
</comment>
<evidence type="ECO:0000259" key="5">
    <source>
        <dbReference type="Pfam" id="PF03968"/>
    </source>
</evidence>
<protein>
    <recommendedName>
        <fullName evidence="4">LPS-assembly protein LptD</fullName>
    </recommendedName>
</protein>
<sequence precursor="true">MLRFSRTFLAASISAALFAPLTQAAEDTQVNSSLKPAAIDQCIINEPEQENSKEQPINVEADKLEAINGNKATYSGNVVVTQGKKRIKAQSVTLHQKENVVVAEGDVQFNDGQVKTRSDKATNNLNSDEMTLENTDYKFLCQPGRGHAVYVARTGKKVYQIEDGSITSCPEGDSSWRFVASSIDVDQDEEEATFYNPRFEIQNVPVMYLPLLTVPIGDKRKTGFLYPSVSYGSKDGMEMEVPFYWNLAPNYDLETSLHYMQKRGVQLNSKFRYLSELGSGEITSEYLPDDKDYDGDGARWGFQYEHNGIYNKNWKFTIDYSKVSDIDYFTDLSSSVGNREDGQLMQEGEAKYRSDNWDASLLVRNFQLLTESDSDLPYKLLPELSYNYYAPELMRYLDFDVKSHIARFENDSDNKPSATRVHVEPGLTIPLANTWGNWTTEARMLGTYYQQDLTGVDLTDIKADGYDLKESTSRFVPEFRSHAGITLESNDKFLGEYTQTLEPQVQYLYIPKRDQKEIYSYYDTTLLQTDYYGLFRSNPYSSIDYIASANQVSYGATTRFFDDQYKERFNLSFGQIFYFHSASTPQDVDDEESSSDFSAWALESDFNYDDYLFYHGGLQFDTDKNDVQTANSTLEYRFDKGYVQANYRYVSLDYIQEQASFITKDNYKYYTTDGLSQVGLLGAYQLSPKWYATGQYFYDLTTDEPLEWIAGLRYTSDCWYMGFTYSRELDHWESSLYNYPDADPVYENNFGLSFGIIGLGTNMGTDLISSSSSLGYGRPFFLNN</sequence>